<keyword evidence="1" id="KW-0812">Transmembrane</keyword>
<sequence>MVRYVHYEVTCAILAVCATAVSAGVVSGVEGVPEAPQGAGPPIALGLLALAAAAGLGVLTVSRLKWFGEGRDFAKAVPLEETGAVLPAPGRRYRDCVNVSLFLCLVAFALGGGLLWDRNLALWPLFLASAWLARGWRIARWERCNGLLLWHDRGRTRLPEGDDRHLYSSLR</sequence>
<evidence type="ECO:0008006" key="4">
    <source>
        <dbReference type="Google" id="ProtNLM"/>
    </source>
</evidence>
<dbReference type="EMBL" id="JAUSZS010000008">
    <property type="protein sequence ID" value="MDQ0936244.1"/>
    <property type="molecule type" value="Genomic_DNA"/>
</dbReference>
<proteinExistence type="predicted"/>
<reference evidence="2 3" key="1">
    <citation type="submission" date="2023-07" db="EMBL/GenBank/DDBJ databases">
        <title>Comparative genomics of wheat-associated soil bacteria to identify genetic determinants of phenazine resistance.</title>
        <authorList>
            <person name="Mouncey N."/>
        </authorList>
    </citation>
    <scope>NUCLEOTIDE SEQUENCE [LARGE SCALE GENOMIC DNA]</scope>
    <source>
        <strain evidence="2 3">W2I16</strain>
    </source>
</reference>
<accession>A0ABU0RW89</accession>
<evidence type="ECO:0000313" key="2">
    <source>
        <dbReference type="EMBL" id="MDQ0936244.1"/>
    </source>
</evidence>
<name>A0ABU0RW89_9ACTN</name>
<keyword evidence="3" id="KW-1185">Reference proteome</keyword>
<feature type="transmembrane region" description="Helical" evidence="1">
    <location>
        <begin position="96"/>
        <end position="116"/>
    </location>
</feature>
<comment type="caution">
    <text evidence="2">The sequence shown here is derived from an EMBL/GenBank/DDBJ whole genome shotgun (WGS) entry which is preliminary data.</text>
</comment>
<gene>
    <name evidence="2" type="ORF">QFZ49_006219</name>
</gene>
<keyword evidence="1" id="KW-1133">Transmembrane helix</keyword>
<keyword evidence="1" id="KW-0472">Membrane</keyword>
<protein>
    <recommendedName>
        <fullName evidence="4">Integral membrane protein</fullName>
    </recommendedName>
</protein>
<dbReference type="RefSeq" id="WP_307629698.1">
    <property type="nucleotide sequence ID" value="NZ_JAUSZS010000008.1"/>
</dbReference>
<evidence type="ECO:0000256" key="1">
    <source>
        <dbReference type="SAM" id="Phobius"/>
    </source>
</evidence>
<evidence type="ECO:0000313" key="3">
    <source>
        <dbReference type="Proteomes" id="UP001223072"/>
    </source>
</evidence>
<dbReference type="Proteomes" id="UP001223072">
    <property type="component" value="Unassembled WGS sequence"/>
</dbReference>
<feature type="transmembrane region" description="Helical" evidence="1">
    <location>
        <begin position="44"/>
        <end position="61"/>
    </location>
</feature>
<organism evidence="2 3">
    <name type="scientific">Streptomyces turgidiscabies</name>
    <dbReference type="NCBI Taxonomy" id="85558"/>
    <lineage>
        <taxon>Bacteria</taxon>
        <taxon>Bacillati</taxon>
        <taxon>Actinomycetota</taxon>
        <taxon>Actinomycetes</taxon>
        <taxon>Kitasatosporales</taxon>
        <taxon>Streptomycetaceae</taxon>
        <taxon>Streptomyces</taxon>
    </lineage>
</organism>